<dbReference type="PANTHER" id="PTHR11728">
    <property type="entry name" value="GLYCEROL-3-PHOSPHATE DEHYDROGENASE"/>
    <property type="match status" value="1"/>
</dbReference>
<accession>A0A3G1KNS1</accession>
<organism evidence="20 21">
    <name type="scientific">Formimonas warabiya</name>
    <dbReference type="NCBI Taxonomy" id="1761012"/>
    <lineage>
        <taxon>Bacteria</taxon>
        <taxon>Bacillati</taxon>
        <taxon>Bacillota</taxon>
        <taxon>Clostridia</taxon>
        <taxon>Eubacteriales</taxon>
        <taxon>Peptococcaceae</taxon>
        <taxon>Candidatus Formimonas</taxon>
    </lineage>
</organism>
<dbReference type="SUPFAM" id="SSF48179">
    <property type="entry name" value="6-phosphogluconate dehydrogenase C-terminal domain-like"/>
    <property type="match status" value="1"/>
</dbReference>
<dbReference type="GO" id="GO:0141153">
    <property type="term" value="F:glycerol-3-phosphate dehydrogenase (NADP+) activity"/>
    <property type="evidence" value="ECO:0007669"/>
    <property type="project" value="RHEA"/>
</dbReference>
<feature type="binding site" evidence="13">
    <location>
        <position position="13"/>
    </location>
    <ligand>
        <name>NADPH</name>
        <dbReference type="ChEBI" id="CHEBI:57783"/>
    </ligand>
</feature>
<dbReference type="GO" id="GO:0008654">
    <property type="term" value="P:phospholipid biosynthetic process"/>
    <property type="evidence" value="ECO:0007669"/>
    <property type="project" value="UniProtKB-KW"/>
</dbReference>
<keyword evidence="4 13" id="KW-0560">Oxidoreductase</keyword>
<reference evidence="20 21" key="1">
    <citation type="submission" date="2016-10" db="EMBL/GenBank/DDBJ databases">
        <title>Complete Genome Sequence of Peptococcaceae strain DCMF.</title>
        <authorList>
            <person name="Edwards R.J."/>
            <person name="Holland S.I."/>
            <person name="Deshpande N.P."/>
            <person name="Wong Y.K."/>
            <person name="Ertan H."/>
            <person name="Manefield M."/>
            <person name="Russell T.L."/>
            <person name="Lee M.J."/>
        </authorList>
    </citation>
    <scope>NUCLEOTIDE SEQUENCE [LARGE SCALE GENOMIC DNA]</scope>
    <source>
        <strain evidence="20 21">DCMF</strain>
    </source>
</reference>
<feature type="binding site" evidence="13">
    <location>
        <position position="281"/>
    </location>
    <ligand>
        <name>NADPH</name>
        <dbReference type="ChEBI" id="CHEBI:57783"/>
    </ligand>
</feature>
<dbReference type="KEGG" id="fwa:DCMF_04350"/>
<dbReference type="PIRSF" id="PIRSF000114">
    <property type="entry name" value="Glycerol-3-P_dh"/>
    <property type="match status" value="1"/>
</dbReference>
<dbReference type="SUPFAM" id="SSF51735">
    <property type="entry name" value="NAD(P)-binding Rossmann-fold domains"/>
    <property type="match status" value="1"/>
</dbReference>
<dbReference type="Gene3D" id="3.40.50.720">
    <property type="entry name" value="NAD(P)-binding Rossmann-like Domain"/>
    <property type="match status" value="1"/>
</dbReference>
<dbReference type="InterPro" id="IPR008927">
    <property type="entry name" value="6-PGluconate_DH-like_C_sf"/>
</dbReference>
<dbReference type="Pfam" id="PF07479">
    <property type="entry name" value="NAD_Gly3P_dh_C"/>
    <property type="match status" value="1"/>
</dbReference>
<feature type="binding site" evidence="16">
    <location>
        <begin position="9"/>
        <end position="14"/>
    </location>
    <ligand>
        <name>NAD(+)</name>
        <dbReference type="ChEBI" id="CHEBI:57540"/>
    </ligand>
</feature>
<dbReference type="RefSeq" id="WP_335582384.1">
    <property type="nucleotide sequence ID" value="NZ_CP017634.1"/>
</dbReference>
<dbReference type="PRINTS" id="PR00077">
    <property type="entry name" value="GPDHDRGNASE"/>
</dbReference>
<sequence>MMNHITVLGAGSWGTALATLLASKGLAVNLWARDAKFCAEIARDRENPRYLPGIKIPQEIKICADLPQALKKHQMIVLSVPSQSVREIAKAIKPYLSPETMIVNTAKGFETETLLRLSQVLCEELPTYCGEQIGVLSGPSHAEEVAVRLPTAVVVAANHQDVAETIQDTFMTPFFRVYTNMDLVGVEIAGALKNIIALGTGISDGLGYGDNTKAAMITRGLAEITRLGLILGAEAQTFAGLAGIGDLVVTCTSMHSRNRRAGIQIGQGHPIDQVLSKMGMVVEGVSTTRAAHALARKVGVSMPITEETYQVLFEGKEPVEAVTSLMSRCKTHEGEKEMLG</sequence>
<feature type="binding site" evidence="13">
    <location>
        <position position="33"/>
    </location>
    <ligand>
        <name>NADPH</name>
        <dbReference type="ChEBI" id="CHEBI:57783"/>
    </ligand>
</feature>
<feature type="binding site" evidence="13">
    <location>
        <position position="140"/>
    </location>
    <ligand>
        <name>sn-glycerol 3-phosphate</name>
        <dbReference type="ChEBI" id="CHEBI:57597"/>
    </ligand>
</feature>
<dbReference type="FunFam" id="1.10.1040.10:FF:000001">
    <property type="entry name" value="Glycerol-3-phosphate dehydrogenase [NAD(P)+]"/>
    <property type="match status" value="1"/>
</dbReference>
<gene>
    <name evidence="13" type="primary">gpsA</name>
    <name evidence="20" type="ORF">DCMF_04350</name>
</gene>
<dbReference type="PROSITE" id="PS00957">
    <property type="entry name" value="NAD_G3PDH"/>
    <property type="match status" value="1"/>
</dbReference>
<evidence type="ECO:0000256" key="16">
    <source>
        <dbReference type="PIRSR" id="PIRSR000114-3"/>
    </source>
</evidence>
<evidence type="ECO:0000256" key="14">
    <source>
        <dbReference type="PIRSR" id="PIRSR000114-1"/>
    </source>
</evidence>
<evidence type="ECO:0000313" key="21">
    <source>
        <dbReference type="Proteomes" id="UP000323521"/>
    </source>
</evidence>
<feature type="binding site" evidence="13">
    <location>
        <position position="246"/>
    </location>
    <ligand>
        <name>sn-glycerol 3-phosphate</name>
        <dbReference type="ChEBI" id="CHEBI:57597"/>
    </ligand>
</feature>
<feature type="binding site" evidence="15">
    <location>
        <begin position="257"/>
        <end position="258"/>
    </location>
    <ligand>
        <name>substrate</name>
    </ligand>
</feature>
<dbReference type="GO" id="GO:0005975">
    <property type="term" value="P:carbohydrate metabolic process"/>
    <property type="evidence" value="ECO:0007669"/>
    <property type="project" value="InterPro"/>
</dbReference>
<evidence type="ECO:0000256" key="11">
    <source>
        <dbReference type="ARBA" id="ARBA00069372"/>
    </source>
</evidence>
<name>A0A3G1KNS1_FORW1</name>
<feature type="domain" description="Glycerol-3-phosphate dehydrogenase NAD-dependent C-terminal" evidence="19">
    <location>
        <begin position="182"/>
        <end position="322"/>
    </location>
</feature>
<dbReference type="GO" id="GO:0141152">
    <property type="term" value="F:glycerol-3-phosphate dehydrogenase (NAD+) activity"/>
    <property type="evidence" value="ECO:0007669"/>
    <property type="project" value="RHEA"/>
</dbReference>
<evidence type="ECO:0000256" key="6">
    <source>
        <dbReference type="ARBA" id="ARBA00023098"/>
    </source>
</evidence>
<dbReference type="InterPro" id="IPR013328">
    <property type="entry name" value="6PGD_dom2"/>
</dbReference>
<evidence type="ECO:0000256" key="3">
    <source>
        <dbReference type="ARBA" id="ARBA00022857"/>
    </source>
</evidence>
<evidence type="ECO:0000256" key="12">
    <source>
        <dbReference type="ARBA" id="ARBA00080511"/>
    </source>
</evidence>
<feature type="active site" description="Proton acceptor" evidence="13 14">
    <location>
        <position position="193"/>
    </location>
</feature>
<feature type="binding site" evidence="13">
    <location>
        <position position="142"/>
    </location>
    <ligand>
        <name>NADPH</name>
        <dbReference type="ChEBI" id="CHEBI:57783"/>
    </ligand>
</feature>
<comment type="catalytic activity">
    <reaction evidence="13">
        <text>sn-glycerol 3-phosphate + NAD(+) = dihydroxyacetone phosphate + NADH + H(+)</text>
        <dbReference type="Rhea" id="RHEA:11092"/>
        <dbReference type="ChEBI" id="CHEBI:15378"/>
        <dbReference type="ChEBI" id="CHEBI:57540"/>
        <dbReference type="ChEBI" id="CHEBI:57597"/>
        <dbReference type="ChEBI" id="CHEBI:57642"/>
        <dbReference type="ChEBI" id="CHEBI:57945"/>
        <dbReference type="EC" id="1.1.1.94"/>
    </reaction>
</comment>
<feature type="binding site" evidence="13">
    <location>
        <position position="107"/>
    </location>
    <ligand>
        <name>sn-glycerol 3-phosphate</name>
        <dbReference type="ChEBI" id="CHEBI:57597"/>
    </ligand>
</feature>
<feature type="binding site" evidence="13">
    <location>
        <position position="256"/>
    </location>
    <ligand>
        <name>sn-glycerol 3-phosphate</name>
        <dbReference type="ChEBI" id="CHEBI:57597"/>
    </ligand>
</feature>
<evidence type="ECO:0000259" key="19">
    <source>
        <dbReference type="Pfam" id="PF07479"/>
    </source>
</evidence>
<feature type="binding site" evidence="13">
    <location>
        <position position="193"/>
    </location>
    <ligand>
        <name>sn-glycerol 3-phosphate</name>
        <dbReference type="ChEBI" id="CHEBI:57597"/>
    </ligand>
</feature>
<dbReference type="UniPathway" id="UPA00940"/>
<dbReference type="EMBL" id="CP017634">
    <property type="protein sequence ID" value="ATW24112.1"/>
    <property type="molecule type" value="Genomic_DNA"/>
</dbReference>
<dbReference type="Gene3D" id="1.10.1040.10">
    <property type="entry name" value="N-(1-d-carboxylethyl)-l-norvaline Dehydrogenase, domain 2"/>
    <property type="match status" value="1"/>
</dbReference>
<protein>
    <recommendedName>
        <fullName evidence="11 13">Glycerol-3-phosphate dehydrogenase [NAD(P)+]</fullName>
        <ecNumber evidence="10 13">1.1.1.94</ecNumber>
    </recommendedName>
    <alternativeName>
        <fullName evidence="13">NAD(P)(+)-dependent glycerol-3-phosphate dehydrogenase</fullName>
    </alternativeName>
    <alternativeName>
        <fullName evidence="12 13">NAD(P)H-dependent dihydroxyacetone-phosphate reductase</fullName>
    </alternativeName>
</protein>
<dbReference type="PANTHER" id="PTHR11728:SF1">
    <property type="entry name" value="GLYCEROL-3-PHOSPHATE DEHYDROGENASE [NAD(+)] 2, CHLOROPLASTIC"/>
    <property type="match status" value="1"/>
</dbReference>
<keyword evidence="21" id="KW-1185">Reference proteome</keyword>
<feature type="domain" description="Glycerol-3-phosphate dehydrogenase NAD-dependent N-terminal" evidence="18">
    <location>
        <begin position="5"/>
        <end position="162"/>
    </location>
</feature>
<dbReference type="InterPro" id="IPR011128">
    <property type="entry name" value="G3P_DH_NAD-dep_N"/>
</dbReference>
<dbReference type="GO" id="GO:0046167">
    <property type="term" value="P:glycerol-3-phosphate biosynthetic process"/>
    <property type="evidence" value="ECO:0007669"/>
    <property type="project" value="UniProtKB-UniRule"/>
</dbReference>
<feature type="binding site" evidence="15">
    <location>
        <position position="107"/>
    </location>
    <ligand>
        <name>substrate</name>
    </ligand>
</feature>
<dbReference type="FunFam" id="3.40.50.720:FF:000019">
    <property type="entry name" value="Glycerol-3-phosphate dehydrogenase [NAD(P)+]"/>
    <property type="match status" value="1"/>
</dbReference>
<keyword evidence="5 13" id="KW-0520">NAD</keyword>
<comment type="subcellular location">
    <subcellularLocation>
        <location evidence="13">Cytoplasm</location>
    </subcellularLocation>
</comment>
<evidence type="ECO:0000256" key="1">
    <source>
        <dbReference type="ARBA" id="ARBA00011009"/>
    </source>
</evidence>
<dbReference type="GO" id="GO:0051287">
    <property type="term" value="F:NAD binding"/>
    <property type="evidence" value="ECO:0007669"/>
    <property type="project" value="InterPro"/>
</dbReference>
<dbReference type="NCBIfam" id="NF000942">
    <property type="entry name" value="PRK00094.1-4"/>
    <property type="match status" value="1"/>
</dbReference>
<evidence type="ECO:0000256" key="8">
    <source>
        <dbReference type="ARBA" id="ARBA00023264"/>
    </source>
</evidence>
<dbReference type="InterPro" id="IPR036291">
    <property type="entry name" value="NAD(P)-bd_dom_sf"/>
</dbReference>
<comment type="similarity">
    <text evidence="1 13 17">Belongs to the NAD-dependent glycerol-3-phosphate dehydrogenase family.</text>
</comment>
<feature type="binding site" evidence="13">
    <location>
        <position position="257"/>
    </location>
    <ligand>
        <name>sn-glycerol 3-phosphate</name>
        <dbReference type="ChEBI" id="CHEBI:57597"/>
    </ligand>
</feature>
<feature type="binding site" evidence="13">
    <location>
        <position position="50"/>
    </location>
    <ligand>
        <name>NADPH</name>
        <dbReference type="ChEBI" id="CHEBI:57783"/>
    </ligand>
</feature>
<feature type="binding site" evidence="13">
    <location>
        <position position="107"/>
    </location>
    <ligand>
        <name>NADPH</name>
        <dbReference type="ChEBI" id="CHEBI:57783"/>
    </ligand>
</feature>
<keyword evidence="6 13" id="KW-0443">Lipid metabolism</keyword>
<evidence type="ECO:0000256" key="2">
    <source>
        <dbReference type="ARBA" id="ARBA00022516"/>
    </source>
</evidence>
<comment type="caution">
    <text evidence="13">Lacks conserved residue(s) required for the propagation of feature annotation.</text>
</comment>
<comment type="function">
    <text evidence="13">Catalyzes the reduction of the glycolytic intermediate dihydroxyacetone phosphate (DHAP) to sn-glycerol 3-phosphate (G3P), the key precursor for phospholipid synthesis.</text>
</comment>
<keyword evidence="13" id="KW-0963">Cytoplasm</keyword>
<feature type="binding site" evidence="16">
    <location>
        <position position="257"/>
    </location>
    <ligand>
        <name>NAD(+)</name>
        <dbReference type="ChEBI" id="CHEBI:57540"/>
    </ligand>
</feature>
<dbReference type="GO" id="GO:0006650">
    <property type="term" value="P:glycerophospholipid metabolic process"/>
    <property type="evidence" value="ECO:0007669"/>
    <property type="project" value="UniProtKB-UniRule"/>
</dbReference>
<dbReference type="InterPro" id="IPR006168">
    <property type="entry name" value="G3P_DH_NAD-dep"/>
</dbReference>
<evidence type="ECO:0000256" key="9">
    <source>
        <dbReference type="ARBA" id="ARBA00052716"/>
    </source>
</evidence>
<dbReference type="Pfam" id="PF01210">
    <property type="entry name" value="NAD_Gly3P_dh_N"/>
    <property type="match status" value="1"/>
</dbReference>
<dbReference type="InterPro" id="IPR006109">
    <property type="entry name" value="G3P_DH_NAD-dep_C"/>
</dbReference>
<evidence type="ECO:0000313" key="20">
    <source>
        <dbReference type="EMBL" id="ATW24112.1"/>
    </source>
</evidence>
<evidence type="ECO:0000256" key="4">
    <source>
        <dbReference type="ARBA" id="ARBA00023002"/>
    </source>
</evidence>
<dbReference type="HAMAP" id="MF_00394">
    <property type="entry name" value="NAD_Glyc3P_dehydrog"/>
    <property type="match status" value="1"/>
</dbReference>
<dbReference type="Proteomes" id="UP000323521">
    <property type="component" value="Chromosome"/>
</dbReference>
<evidence type="ECO:0000256" key="17">
    <source>
        <dbReference type="RuleBase" id="RU000437"/>
    </source>
</evidence>
<dbReference type="NCBIfam" id="NF000940">
    <property type="entry name" value="PRK00094.1-2"/>
    <property type="match status" value="1"/>
</dbReference>
<feature type="binding site" evidence="16">
    <location>
        <position position="142"/>
    </location>
    <ligand>
        <name>NAD(+)</name>
        <dbReference type="ChEBI" id="CHEBI:57540"/>
    </ligand>
</feature>
<dbReference type="EC" id="1.1.1.94" evidence="10 13"/>
<keyword evidence="13" id="KW-0547">Nucleotide-binding</keyword>
<feature type="binding site" evidence="13">
    <location>
        <position position="283"/>
    </location>
    <ligand>
        <name>NADPH</name>
        <dbReference type="ChEBI" id="CHEBI:57783"/>
    </ligand>
</feature>
<feature type="binding site" evidence="13">
    <location>
        <position position="258"/>
    </location>
    <ligand>
        <name>sn-glycerol 3-phosphate</name>
        <dbReference type="ChEBI" id="CHEBI:57597"/>
    </ligand>
</feature>
<evidence type="ECO:0000256" key="7">
    <source>
        <dbReference type="ARBA" id="ARBA00023209"/>
    </source>
</evidence>
<dbReference type="GO" id="GO:0046168">
    <property type="term" value="P:glycerol-3-phosphate catabolic process"/>
    <property type="evidence" value="ECO:0007669"/>
    <property type="project" value="InterPro"/>
</dbReference>
<proteinExistence type="inferred from homology"/>
<evidence type="ECO:0000256" key="10">
    <source>
        <dbReference type="ARBA" id="ARBA00066687"/>
    </source>
</evidence>
<comment type="catalytic activity">
    <reaction evidence="9">
        <text>sn-glycerol 3-phosphate + NADP(+) = dihydroxyacetone phosphate + NADPH + H(+)</text>
        <dbReference type="Rhea" id="RHEA:11096"/>
        <dbReference type="ChEBI" id="CHEBI:15378"/>
        <dbReference type="ChEBI" id="CHEBI:57597"/>
        <dbReference type="ChEBI" id="CHEBI:57642"/>
        <dbReference type="ChEBI" id="CHEBI:57783"/>
        <dbReference type="ChEBI" id="CHEBI:58349"/>
        <dbReference type="EC" id="1.1.1.94"/>
    </reaction>
    <physiologicalReaction direction="right-to-left" evidence="9">
        <dbReference type="Rhea" id="RHEA:11098"/>
    </physiologicalReaction>
</comment>
<feature type="binding site" evidence="13">
    <location>
        <position position="138"/>
    </location>
    <ligand>
        <name>sn-glycerol 3-phosphate</name>
        <dbReference type="ChEBI" id="CHEBI:57597"/>
    </ligand>
</feature>
<evidence type="ECO:0000259" key="18">
    <source>
        <dbReference type="Pfam" id="PF01210"/>
    </source>
</evidence>
<comment type="pathway">
    <text evidence="13">Membrane lipid metabolism; glycerophospholipid metabolism.</text>
</comment>
<feature type="binding site" evidence="13">
    <location>
        <position position="12"/>
    </location>
    <ligand>
        <name>NADPH</name>
        <dbReference type="ChEBI" id="CHEBI:57783"/>
    </ligand>
</feature>
<dbReference type="AlphaFoldDB" id="A0A3G1KNS1"/>
<keyword evidence="8 13" id="KW-1208">Phospholipid metabolism</keyword>
<dbReference type="NCBIfam" id="NF000941">
    <property type="entry name" value="PRK00094.1-3"/>
    <property type="match status" value="1"/>
</dbReference>
<feature type="binding site" evidence="13">
    <location>
        <position position="257"/>
    </location>
    <ligand>
        <name>NADPH</name>
        <dbReference type="ChEBI" id="CHEBI:57783"/>
    </ligand>
</feature>
<keyword evidence="7 13" id="KW-0594">Phospholipid biosynthesis</keyword>
<keyword evidence="2 13" id="KW-0444">Lipid biosynthesis</keyword>
<evidence type="ECO:0000256" key="5">
    <source>
        <dbReference type="ARBA" id="ARBA00023027"/>
    </source>
</evidence>
<dbReference type="GO" id="GO:0005829">
    <property type="term" value="C:cytosol"/>
    <property type="evidence" value="ECO:0007669"/>
    <property type="project" value="TreeGrafter"/>
</dbReference>
<evidence type="ECO:0000256" key="13">
    <source>
        <dbReference type="HAMAP-Rule" id="MF_00394"/>
    </source>
</evidence>
<evidence type="ECO:0000256" key="15">
    <source>
        <dbReference type="PIRSR" id="PIRSR000114-2"/>
    </source>
</evidence>
<keyword evidence="3 13" id="KW-0521">NADP</keyword>